<gene>
    <name evidence="2" type="ORF">DES53_101485</name>
</gene>
<dbReference type="EMBL" id="QNRR01000001">
    <property type="protein sequence ID" value="RBP47687.1"/>
    <property type="molecule type" value="Genomic_DNA"/>
</dbReference>
<protein>
    <submittedName>
        <fullName evidence="2">Uncharacterized protein (TIGR02598 family)</fullName>
    </submittedName>
</protein>
<dbReference type="NCBIfam" id="TIGR02598">
    <property type="entry name" value="Verru_Chthon cassette protein B"/>
    <property type="match status" value="1"/>
</dbReference>
<dbReference type="InterPro" id="IPR019838">
    <property type="entry name" value="Verru/Chthon_B"/>
</dbReference>
<sequence length="179" mass="19838">MKNFPSIRRPQGFSLPEVAIATAIAALGIITLLGLLPTGLENVRQAGNTVAIARIYQQMVNEIQSADWGEQSGGIWQNLRKYENARRYFDSEGTTLNRSGNHTLGDEEYLALSYVAKYEFVPLNTALVPGAGIVPGGMNERADARRIIIHVAVTPTPGYDFDDVRSKHEKRAFTITRQY</sequence>
<dbReference type="PROSITE" id="PS00409">
    <property type="entry name" value="PROKAR_NTER_METHYL"/>
    <property type="match status" value="1"/>
</dbReference>
<name>A0A366HUB7_9BACT</name>
<evidence type="ECO:0000313" key="3">
    <source>
        <dbReference type="Proteomes" id="UP000253426"/>
    </source>
</evidence>
<accession>A0A366HUB7</accession>
<dbReference type="InterPro" id="IPR012902">
    <property type="entry name" value="N_methyl_site"/>
</dbReference>
<organism evidence="2 3">
    <name type="scientific">Roseimicrobium gellanilyticum</name>
    <dbReference type="NCBI Taxonomy" id="748857"/>
    <lineage>
        <taxon>Bacteria</taxon>
        <taxon>Pseudomonadati</taxon>
        <taxon>Verrucomicrobiota</taxon>
        <taxon>Verrucomicrobiia</taxon>
        <taxon>Verrucomicrobiales</taxon>
        <taxon>Verrucomicrobiaceae</taxon>
        <taxon>Roseimicrobium</taxon>
    </lineage>
</organism>
<dbReference type="AlphaFoldDB" id="A0A366HUB7"/>
<reference evidence="2 3" key="1">
    <citation type="submission" date="2018-06" db="EMBL/GenBank/DDBJ databases">
        <title>Genomic Encyclopedia of Type Strains, Phase IV (KMG-IV): sequencing the most valuable type-strain genomes for metagenomic binning, comparative biology and taxonomic classification.</title>
        <authorList>
            <person name="Goeker M."/>
        </authorList>
    </citation>
    <scope>NUCLEOTIDE SEQUENCE [LARGE SCALE GENOMIC DNA]</scope>
    <source>
        <strain evidence="2 3">DSM 25532</strain>
    </source>
</reference>
<keyword evidence="1" id="KW-0812">Transmembrane</keyword>
<keyword evidence="3" id="KW-1185">Reference proteome</keyword>
<evidence type="ECO:0000256" key="1">
    <source>
        <dbReference type="SAM" id="Phobius"/>
    </source>
</evidence>
<dbReference type="RefSeq" id="WP_170156792.1">
    <property type="nucleotide sequence ID" value="NZ_QNRR01000001.1"/>
</dbReference>
<proteinExistence type="predicted"/>
<dbReference type="Proteomes" id="UP000253426">
    <property type="component" value="Unassembled WGS sequence"/>
</dbReference>
<keyword evidence="1" id="KW-0472">Membrane</keyword>
<feature type="transmembrane region" description="Helical" evidence="1">
    <location>
        <begin position="12"/>
        <end position="36"/>
    </location>
</feature>
<keyword evidence="1" id="KW-1133">Transmembrane helix</keyword>
<comment type="caution">
    <text evidence="2">The sequence shown here is derived from an EMBL/GenBank/DDBJ whole genome shotgun (WGS) entry which is preliminary data.</text>
</comment>
<evidence type="ECO:0000313" key="2">
    <source>
        <dbReference type="EMBL" id="RBP47687.1"/>
    </source>
</evidence>